<keyword evidence="2" id="KW-1133">Transmembrane helix</keyword>
<dbReference type="HOGENOM" id="CLU_242493_0_0_14"/>
<dbReference type="STRING" id="1246955.MCYN_0618"/>
<sequence>MLYWKKSKKQMKHIKRHFKDIIIQNLTRSKMKWKVNKKIFIGLSSPILVLPFLNVSATRTYNTKYSTSHNEETWDYWKISSYDVLDNEGNINKFDEDFQVYIPGVDPLYDLGFLENFSYTRNYDNKIIFNSPDIDKVYWPQEYTQIWKNQNFNLGDSLYTLHDDDNIRFILPNGDFSKYWDNPDLSKINIINNSEIWNDPLSDFKISYDSFPGIDQKNINNTYHKIYNKTTIDLTKLNENDGFIVKRKDKNYYYNYSVNSIYVFNKEKFINNFLKNNYSYSSNPLKNFGDDNNLEIKYIKDGIIAKRSQEYGYIKNIYWNENEDTSKIYVDDDANQIYITVRDGQEKFNISKISGYSDIQNQMYEIPYSTSNGLHGVVYTNSVLNFNSKADKYFNENIPFSDVDKESNFKVKQLEILGNVSDRDFAGSKNSHTTASHVKISTTETTETNVTFNKFYGIPTKNFMFLIGLLANFNWSYHDIRIFKDWIKDDEIVLKSDSGKDSSLDDSIDKDVFKNAKTNKEKLDELIQSKAFKINFNNLEISFKYFYNIDFNDRKNINLSVKIDDIKYDGISLFDRLKTGVDFDLYLNKFDFFEDVHSSYSKNAPFIILSMVKNYLSDNGVLLNSNIKIKTENSDLYNKISTNLNIQQKLQLNPTWVINKDFSLYTLKENNNKFNEPLVLDKLQKIQEYDISKKTPAKFIANAPVTLKYVADLDETEVVFVNKKRVDVLNRVFTYNLVDNRSNIDDNERVKYNPNDNSKPDLENSHQKNEYLIEVKKYKKGTNNTVEENSYKVVLVINSFDLNQKVKFYAWDPENNRDQKDLITPYIYTEKGIKYDKNHQPIKNPKYDPSIDPDTGTKKEVVYIDNSLFKDEVLKKIRFLYPKLSENFRYGVIAEASVLGKGALRNLFSNDSNYVENYFVIKLIAKQDKKYHYLKNPEIVQIDPSKGQSANSYLSNEGIYAIIANSQNNISNIQLILIDEDNKPTSYFLDEIKNKNIQINVDETDSKVNLGNFIDYFWDIEKNKLANSFITFLIENKDISRQNAIRLDYDNLRRYYLEYINNNLFYTRNYNNILNYNIFGNYNGWNKLSLNGLVSQQKDLIIEKIKNFVIREVDRYTNTNRIRPLIYDKDYQITEFNDARAIEKLVNEAGKVQIGNIDSPNDVLTKQIHIRGLGKYANTNAAIKYDNYAYQVIYPPIDIRDIFTGIKFENNINISKNDIRKSLKLEKGVNELKVDEIYTLKIKDEVLKVINDYLKEYNKTANNKITLGKDIEIQNIDEVVTRLKNSNNDVYLKLIGKNANILGYKEIIYKNLGKNDYFNLNDLTKLFLSKKKVLNENKLFYLKQQVTNFINDTAKEINLKEYENYLIFGNNTFIYWLDLLLDLDNTEIHSETLKAKINEAKQWLKNNIDVTKEPFKLDSKTKEELKKHKEAILESIIDKNLKNVIFYKNFIILPIKGKSFNYAYGGIANYYSREDDPGFNESGLPLDKGKKNRPKTNKPNIKGKGDTQQPGTRDLNKNNLNGKNNINNNPNIDNKGINDLLDKDIKKRIKNKSITILKDRPKIDEKDLENTLNNDINQKKNKKPITNKINKPKDEEIAKRTKKIVGYSFLGLGILGALTSLVFVAKLVARKWGWKLGIKLPKFMNKTKIK</sequence>
<evidence type="ECO:0000313" key="3">
    <source>
        <dbReference type="EMBL" id="CCP24350.1"/>
    </source>
</evidence>
<protein>
    <submittedName>
        <fullName evidence="3">Uncharacterized protein</fullName>
    </submittedName>
</protein>
<gene>
    <name evidence="3" type="primary">MCYN0618</name>
    <name evidence="3" type="ordered locus">MCYN_0618</name>
</gene>
<evidence type="ECO:0000256" key="2">
    <source>
        <dbReference type="SAM" id="Phobius"/>
    </source>
</evidence>
<keyword evidence="2" id="KW-0472">Membrane</keyword>
<proteinExistence type="predicted"/>
<feature type="transmembrane region" description="Helical" evidence="2">
    <location>
        <begin position="1604"/>
        <end position="1629"/>
    </location>
</feature>
<keyword evidence="2" id="KW-0812">Transmembrane</keyword>
<evidence type="ECO:0000256" key="1">
    <source>
        <dbReference type="SAM" id="MobiDB-lite"/>
    </source>
</evidence>
<evidence type="ECO:0000313" key="4">
    <source>
        <dbReference type="Proteomes" id="UP000010466"/>
    </source>
</evidence>
<reference evidence="4" key="1">
    <citation type="journal article" date="2013" name="Genome Announc.">
        <title>Complete genome sequence of Mycoplasma cynos strain C142.</title>
        <authorList>
            <person name="Walker C.A."/>
            <person name="Mannering S.A."/>
            <person name="Shields S."/>
            <person name="Blake D.P."/>
            <person name="Brownlie J."/>
        </authorList>
    </citation>
    <scope>NUCLEOTIDE SEQUENCE [LARGE SCALE GENOMIC DNA]</scope>
    <source>
        <strain evidence="4">C142</strain>
    </source>
</reference>
<keyword evidence="4" id="KW-1185">Reference proteome</keyword>
<feature type="region of interest" description="Disordered" evidence="1">
    <location>
        <begin position="1481"/>
        <end position="1533"/>
    </location>
</feature>
<dbReference type="NCBIfam" id="NF045892">
    <property type="entry name" value="ICE_Mbov_0399"/>
    <property type="match status" value="1"/>
</dbReference>
<feature type="compositionally biased region" description="Low complexity" evidence="1">
    <location>
        <begin position="1517"/>
        <end position="1533"/>
    </location>
</feature>
<dbReference type="PATRIC" id="fig|1246955.3.peg.558"/>
<dbReference type="KEGG" id="mcy:MCYN_0618"/>
<dbReference type="eggNOG" id="ENOG5033ZHA">
    <property type="taxonomic scope" value="Bacteria"/>
</dbReference>
<dbReference type="EMBL" id="HF559394">
    <property type="protein sequence ID" value="CCP24350.1"/>
    <property type="molecule type" value="Genomic_DNA"/>
</dbReference>
<feature type="region of interest" description="Disordered" evidence="1">
    <location>
        <begin position="746"/>
        <end position="766"/>
    </location>
</feature>
<organism evidence="3 4">
    <name type="scientific">Mycoplasmopsis cynos (strain C142)</name>
    <name type="common">Mycoplasma cynos</name>
    <dbReference type="NCBI Taxonomy" id="1246955"/>
    <lineage>
        <taxon>Bacteria</taxon>
        <taxon>Bacillati</taxon>
        <taxon>Mycoplasmatota</taxon>
        <taxon>Mycoplasmoidales</taxon>
        <taxon>Metamycoplasmataceae</taxon>
        <taxon>Mycoplasmopsis</taxon>
    </lineage>
</organism>
<accession>L0RXU9</accession>
<dbReference type="Proteomes" id="UP000010466">
    <property type="component" value="Chromosome"/>
</dbReference>
<name>L0RXU9_MYCC1</name>